<gene>
    <name evidence="1" type="ORF">X975_01252</name>
</gene>
<dbReference type="EMBL" id="KL812877">
    <property type="protein sequence ID" value="KFM83171.1"/>
    <property type="molecule type" value="Genomic_DNA"/>
</dbReference>
<accession>A0A087V0N2</accession>
<feature type="non-terminal residue" evidence="1">
    <location>
        <position position="86"/>
    </location>
</feature>
<protein>
    <submittedName>
        <fullName evidence="1">Uncharacterized protein</fullName>
    </submittedName>
</protein>
<dbReference type="AlphaFoldDB" id="A0A087V0N2"/>
<dbReference type="Proteomes" id="UP000054359">
    <property type="component" value="Unassembled WGS sequence"/>
</dbReference>
<evidence type="ECO:0000313" key="2">
    <source>
        <dbReference type="Proteomes" id="UP000054359"/>
    </source>
</evidence>
<name>A0A087V0N2_STEMI</name>
<organism evidence="1 2">
    <name type="scientific">Stegodyphus mimosarum</name>
    <name type="common">African social velvet spider</name>
    <dbReference type="NCBI Taxonomy" id="407821"/>
    <lineage>
        <taxon>Eukaryota</taxon>
        <taxon>Metazoa</taxon>
        <taxon>Ecdysozoa</taxon>
        <taxon>Arthropoda</taxon>
        <taxon>Chelicerata</taxon>
        <taxon>Arachnida</taxon>
        <taxon>Araneae</taxon>
        <taxon>Araneomorphae</taxon>
        <taxon>Entelegynae</taxon>
        <taxon>Eresoidea</taxon>
        <taxon>Eresidae</taxon>
        <taxon>Stegodyphus</taxon>
    </lineage>
</organism>
<keyword evidence="2" id="KW-1185">Reference proteome</keyword>
<reference evidence="1 2" key="1">
    <citation type="submission" date="2013-11" db="EMBL/GenBank/DDBJ databases">
        <title>Genome sequencing of Stegodyphus mimosarum.</title>
        <authorList>
            <person name="Bechsgaard J."/>
        </authorList>
    </citation>
    <scope>NUCLEOTIDE SEQUENCE [LARGE SCALE GENOMIC DNA]</scope>
</reference>
<evidence type="ECO:0000313" key="1">
    <source>
        <dbReference type="EMBL" id="KFM83171.1"/>
    </source>
</evidence>
<proteinExistence type="predicted"/>
<sequence length="86" mass="10027">MIFQRIASDAPASLMHLIFVPIILAYTTESIRTIFFPFKFELKGPNFFRIASCRRLVLGRINLSTYLFLHRSSVYFILDFNTDCIS</sequence>